<keyword evidence="12" id="KW-1185">Reference proteome</keyword>
<protein>
    <recommendedName>
        <fullName evidence="10">Dof-type domain-containing protein</fullName>
    </recommendedName>
</protein>
<comment type="caution">
    <text evidence="11">The sequence shown here is derived from an EMBL/GenBank/DDBJ whole genome shotgun (WGS) entry which is preliminary data.</text>
</comment>
<evidence type="ECO:0000256" key="5">
    <source>
        <dbReference type="ARBA" id="ARBA00023125"/>
    </source>
</evidence>
<keyword evidence="7 8" id="KW-0539">Nucleus</keyword>
<dbReference type="GO" id="GO:0008270">
    <property type="term" value="F:zinc ion binding"/>
    <property type="evidence" value="ECO:0007669"/>
    <property type="project" value="UniProtKB-KW"/>
</dbReference>
<evidence type="ECO:0000313" key="11">
    <source>
        <dbReference type="EMBL" id="CAH9118673.1"/>
    </source>
</evidence>
<dbReference type="EMBL" id="CAMAPF010000913">
    <property type="protein sequence ID" value="CAH9118673.1"/>
    <property type="molecule type" value="Genomic_DNA"/>
</dbReference>
<feature type="domain" description="Dof-type" evidence="10">
    <location>
        <begin position="151"/>
        <end position="205"/>
    </location>
</feature>
<dbReference type="PANTHER" id="PTHR31089:SF75">
    <property type="entry name" value="CYCLIC DOF FACTOR 2"/>
    <property type="match status" value="1"/>
</dbReference>
<evidence type="ECO:0000256" key="9">
    <source>
        <dbReference type="SAM" id="MobiDB-lite"/>
    </source>
</evidence>
<dbReference type="GO" id="GO:0003700">
    <property type="term" value="F:DNA-binding transcription factor activity"/>
    <property type="evidence" value="ECO:0007669"/>
    <property type="project" value="InterPro"/>
</dbReference>
<sequence>MLELMSDSSKDPAIKLFGKTIQLPDMPVPATESFFRDDAGTPEPSSDDGPGDDDSPALVRPRLANDPAEVRGFNGGGEHQQLRKNQYGGKLDDRKGDEGTRSLVEEELTDQRGKETEIDESKTMKKPETHEQGESSNSSQEKALKKPDKILPCPRCNSMETKFCYFNNYNVNQPRHFCKNCQRYWTAGGTMRNVPIGAGRRKNKTPGSHYRQVTIPEQQLPNGIIKPSNNGGGTLLTFGGSESPLCESMASVLNIAEMKTMTNKSAVNGENGDEHSTSGSSVTAASTELPDTPICPNFAPQMPCFPGAPPWPYPLTTVQWTPPGYCPPPGFPMSVYPAPAYWGCPVSWVGPPQYQHQMPSALGKHSRDENMVKPVNSEEEEQQAKKGNDPEKCLWAPKTLRIDDPQDAAKSSIWATLGVKKDKVDLVGSGGIFKAFHLKDEEKTDSSENSTVLQANPAALSRSLDFHESSLE</sequence>
<comment type="subcellular location">
    <subcellularLocation>
        <location evidence="8">Nucleus</location>
    </subcellularLocation>
</comment>
<evidence type="ECO:0000256" key="4">
    <source>
        <dbReference type="ARBA" id="ARBA00023015"/>
    </source>
</evidence>
<dbReference type="Pfam" id="PF02701">
    <property type="entry name" value="Zn_ribbon_Dof"/>
    <property type="match status" value="1"/>
</dbReference>
<keyword evidence="2 8" id="KW-0863">Zinc-finger</keyword>
<gene>
    <name evidence="11" type="ORF">CEPIT_LOCUS22342</name>
</gene>
<feature type="compositionally biased region" description="Acidic residues" evidence="9">
    <location>
        <begin position="45"/>
        <end position="55"/>
    </location>
</feature>
<evidence type="ECO:0000313" key="12">
    <source>
        <dbReference type="Proteomes" id="UP001152523"/>
    </source>
</evidence>
<evidence type="ECO:0000256" key="3">
    <source>
        <dbReference type="ARBA" id="ARBA00022833"/>
    </source>
</evidence>
<keyword evidence="6" id="KW-0804">Transcription</keyword>
<dbReference type="GO" id="GO:0005634">
    <property type="term" value="C:nucleus"/>
    <property type="evidence" value="ECO:0007669"/>
    <property type="project" value="UniProtKB-SubCell"/>
</dbReference>
<feature type="region of interest" description="Disordered" evidence="9">
    <location>
        <begin position="23"/>
        <end position="146"/>
    </location>
</feature>
<keyword evidence="1" id="KW-0479">Metal-binding</keyword>
<dbReference type="PROSITE" id="PS01361">
    <property type="entry name" value="ZF_DOF_1"/>
    <property type="match status" value="1"/>
</dbReference>
<keyword evidence="4" id="KW-0805">Transcription regulation</keyword>
<dbReference type="GO" id="GO:0003677">
    <property type="term" value="F:DNA binding"/>
    <property type="evidence" value="ECO:0007669"/>
    <property type="project" value="UniProtKB-UniRule"/>
</dbReference>
<dbReference type="Proteomes" id="UP001152523">
    <property type="component" value="Unassembled WGS sequence"/>
</dbReference>
<dbReference type="AlphaFoldDB" id="A0AAV0E7C5"/>
<evidence type="ECO:0000256" key="1">
    <source>
        <dbReference type="ARBA" id="ARBA00022723"/>
    </source>
</evidence>
<evidence type="ECO:0000256" key="6">
    <source>
        <dbReference type="ARBA" id="ARBA00023163"/>
    </source>
</evidence>
<proteinExistence type="predicted"/>
<reference evidence="11" key="1">
    <citation type="submission" date="2022-07" db="EMBL/GenBank/DDBJ databases">
        <authorList>
            <person name="Macas J."/>
            <person name="Novak P."/>
            <person name="Neumann P."/>
        </authorList>
    </citation>
    <scope>NUCLEOTIDE SEQUENCE</scope>
</reference>
<keyword evidence="5 8" id="KW-0238">DNA-binding</keyword>
<name>A0AAV0E7C5_9ASTE</name>
<dbReference type="InterPro" id="IPR045174">
    <property type="entry name" value="Dof"/>
</dbReference>
<dbReference type="PANTHER" id="PTHR31089">
    <property type="entry name" value="CYCLIC DOF FACTOR 2"/>
    <property type="match status" value="1"/>
</dbReference>
<dbReference type="PROSITE" id="PS50884">
    <property type="entry name" value="ZF_DOF_2"/>
    <property type="match status" value="1"/>
</dbReference>
<organism evidence="11 12">
    <name type="scientific">Cuscuta epithymum</name>
    <dbReference type="NCBI Taxonomy" id="186058"/>
    <lineage>
        <taxon>Eukaryota</taxon>
        <taxon>Viridiplantae</taxon>
        <taxon>Streptophyta</taxon>
        <taxon>Embryophyta</taxon>
        <taxon>Tracheophyta</taxon>
        <taxon>Spermatophyta</taxon>
        <taxon>Magnoliopsida</taxon>
        <taxon>eudicotyledons</taxon>
        <taxon>Gunneridae</taxon>
        <taxon>Pentapetalae</taxon>
        <taxon>asterids</taxon>
        <taxon>lamiids</taxon>
        <taxon>Solanales</taxon>
        <taxon>Convolvulaceae</taxon>
        <taxon>Cuscuteae</taxon>
        <taxon>Cuscuta</taxon>
        <taxon>Cuscuta subgen. Cuscuta</taxon>
    </lineage>
</organism>
<accession>A0AAV0E7C5</accession>
<evidence type="ECO:0000259" key="10">
    <source>
        <dbReference type="PROSITE" id="PS50884"/>
    </source>
</evidence>
<feature type="region of interest" description="Disordered" evidence="9">
    <location>
        <begin position="265"/>
        <end position="288"/>
    </location>
</feature>
<feature type="compositionally biased region" description="Basic and acidic residues" evidence="9">
    <location>
        <begin position="90"/>
        <end position="133"/>
    </location>
</feature>
<dbReference type="InterPro" id="IPR003851">
    <property type="entry name" value="Znf_Dof"/>
</dbReference>
<evidence type="ECO:0000256" key="7">
    <source>
        <dbReference type="ARBA" id="ARBA00023242"/>
    </source>
</evidence>
<feature type="compositionally biased region" description="Low complexity" evidence="9">
    <location>
        <begin position="277"/>
        <end position="287"/>
    </location>
</feature>
<evidence type="ECO:0000256" key="8">
    <source>
        <dbReference type="PROSITE-ProRule" id="PRU00071"/>
    </source>
</evidence>
<evidence type="ECO:0000256" key="2">
    <source>
        <dbReference type="ARBA" id="ARBA00022771"/>
    </source>
</evidence>
<keyword evidence="3" id="KW-0862">Zinc</keyword>